<feature type="binding site" evidence="7">
    <location>
        <position position="112"/>
    </location>
    <ligand>
        <name>NAD(+)</name>
        <dbReference type="ChEBI" id="CHEBI:57540"/>
    </ligand>
</feature>
<comment type="catalytic activity">
    <reaction evidence="6 7 11">
        <text>(S)-malate + NAD(+) = oxaloacetate + NADH + H(+)</text>
        <dbReference type="Rhea" id="RHEA:21432"/>
        <dbReference type="ChEBI" id="CHEBI:15378"/>
        <dbReference type="ChEBI" id="CHEBI:15589"/>
        <dbReference type="ChEBI" id="CHEBI:16452"/>
        <dbReference type="ChEBI" id="CHEBI:57540"/>
        <dbReference type="ChEBI" id="CHEBI:57945"/>
        <dbReference type="EC" id="1.1.1.37"/>
    </reaction>
</comment>
<dbReference type="Pfam" id="PF00056">
    <property type="entry name" value="Ldh_1_N"/>
    <property type="match status" value="1"/>
</dbReference>
<dbReference type="InterPro" id="IPR036291">
    <property type="entry name" value="NAD(P)-bd_dom_sf"/>
</dbReference>
<accession>C7R1D7</accession>
<evidence type="ECO:0000256" key="9">
    <source>
        <dbReference type="PIRSR" id="PIRSR000102-2"/>
    </source>
</evidence>
<dbReference type="Pfam" id="PF02866">
    <property type="entry name" value="Ldh_1_C"/>
    <property type="match status" value="1"/>
</dbReference>
<evidence type="ECO:0000256" key="3">
    <source>
        <dbReference type="ARBA" id="ARBA00020382"/>
    </source>
</evidence>
<name>C7R1D7_JONDD</name>
<evidence type="ECO:0000259" key="13">
    <source>
        <dbReference type="Pfam" id="PF02866"/>
    </source>
</evidence>
<evidence type="ECO:0000256" key="11">
    <source>
        <dbReference type="RuleBase" id="RU000422"/>
    </source>
</evidence>
<dbReference type="NCBIfam" id="NF003916">
    <property type="entry name" value="PRK05442.1"/>
    <property type="match status" value="1"/>
</dbReference>
<evidence type="ECO:0000256" key="4">
    <source>
        <dbReference type="ARBA" id="ARBA00023002"/>
    </source>
</evidence>
<evidence type="ECO:0000259" key="12">
    <source>
        <dbReference type="Pfam" id="PF00056"/>
    </source>
</evidence>
<proteinExistence type="inferred from homology"/>
<feature type="binding site" evidence="7 10">
    <location>
        <position position="105"/>
    </location>
    <ligand>
        <name>NAD(+)</name>
        <dbReference type="ChEBI" id="CHEBI:57540"/>
    </ligand>
</feature>
<evidence type="ECO:0000313" key="15">
    <source>
        <dbReference type="Proteomes" id="UP000000628"/>
    </source>
</evidence>
<dbReference type="HAMAP" id="MF_01517">
    <property type="entry name" value="Malate_dehydrog_2"/>
    <property type="match status" value="1"/>
</dbReference>
<sequence length="327" mass="34459">MATPKTVTITGGAGQIGYALAFRIANGEVYGSDTPVSLRLLEIPQALGAAEGVAMELMDCAFPLLHSVEVVDDTVDAFDGVSAAFLVGAKPRQQGMERSDLLTANAGIFVPQGRAINEGAAPDVRVLVVGNPANTNAWITAMNAPDVPRERFTAMTRLDHTRAVAQVARHLGVESSRLSRLTIWGNHSALQYPDISHAQIDGKPLGDAVDSEWATGEFMTTVAQRGAAIIKARGASSAASAANAAVWHMRDWVQGTPAGDWTSVALPSPGLYGVPDGLVSSFPAVSVNGQWEIVEGLSMSQFSQQRLEMSVAELVAEQESVKRLGIG</sequence>
<feature type="binding site" evidence="7 10">
    <location>
        <begin position="129"/>
        <end position="131"/>
    </location>
    <ligand>
        <name>NAD(+)</name>
        <dbReference type="ChEBI" id="CHEBI:57540"/>
    </ligand>
</feature>
<evidence type="ECO:0000256" key="1">
    <source>
        <dbReference type="ARBA" id="ARBA00009613"/>
    </source>
</evidence>
<dbReference type="InterPro" id="IPR015955">
    <property type="entry name" value="Lactate_DH/Glyco_Ohase_4_C"/>
</dbReference>
<dbReference type="STRING" id="471856.Jden_0688"/>
<dbReference type="PANTHER" id="PTHR23382">
    <property type="entry name" value="MALATE DEHYDROGENASE"/>
    <property type="match status" value="1"/>
</dbReference>
<dbReference type="InterPro" id="IPR001557">
    <property type="entry name" value="L-lactate/malate_DH"/>
</dbReference>
<evidence type="ECO:0000256" key="5">
    <source>
        <dbReference type="ARBA" id="ARBA00023027"/>
    </source>
</evidence>
<feature type="domain" description="Lactate/malate dehydrogenase C-terminal" evidence="13">
    <location>
        <begin position="156"/>
        <end position="322"/>
    </location>
</feature>
<dbReference type="GO" id="GO:0006099">
    <property type="term" value="P:tricarboxylic acid cycle"/>
    <property type="evidence" value="ECO:0007669"/>
    <property type="project" value="UniProtKB-UniRule"/>
</dbReference>
<dbReference type="AlphaFoldDB" id="C7R1D7"/>
<dbReference type="PROSITE" id="PS00068">
    <property type="entry name" value="MDH"/>
    <property type="match status" value="1"/>
</dbReference>
<feature type="binding site" evidence="7 9">
    <location>
        <position position="131"/>
    </location>
    <ligand>
        <name>substrate</name>
    </ligand>
</feature>
<evidence type="ECO:0000313" key="14">
    <source>
        <dbReference type="EMBL" id="ACV08352.1"/>
    </source>
</evidence>
<dbReference type="InterPro" id="IPR010945">
    <property type="entry name" value="Malate_DH_type2"/>
</dbReference>
<dbReference type="Proteomes" id="UP000000628">
    <property type="component" value="Chromosome"/>
</dbReference>
<dbReference type="FunFam" id="3.90.110.10:FF:000002">
    <property type="entry name" value="Malate dehydrogenase"/>
    <property type="match status" value="1"/>
</dbReference>
<dbReference type="KEGG" id="jde:Jden_0688"/>
<dbReference type="SUPFAM" id="SSF51735">
    <property type="entry name" value="NAD(P)-binding Rossmann-fold domains"/>
    <property type="match status" value="1"/>
</dbReference>
<keyword evidence="4 7" id="KW-0560">Oxidoreductase</keyword>
<feature type="binding site" evidence="7 9">
    <location>
        <position position="98"/>
    </location>
    <ligand>
        <name>substrate</name>
    </ligand>
</feature>
<keyword evidence="15" id="KW-1185">Reference proteome</keyword>
<dbReference type="SUPFAM" id="SSF56327">
    <property type="entry name" value="LDH C-terminal domain-like"/>
    <property type="match status" value="1"/>
</dbReference>
<dbReference type="EC" id="1.1.1.37" evidence="2 7"/>
<reference evidence="14 15" key="1">
    <citation type="journal article" date="2009" name="Stand. Genomic Sci.">
        <title>Complete genome sequence of Jonesia denitrificans type strain (Prevot 55134).</title>
        <authorList>
            <person name="Pukall R."/>
            <person name="Gehrich-Schroter G."/>
            <person name="Lapidus A."/>
            <person name="Nolan M."/>
            <person name="Glavina Del Rio T."/>
            <person name="Lucas S."/>
            <person name="Chen F."/>
            <person name="Tice H."/>
            <person name="Pitluck S."/>
            <person name="Cheng J.F."/>
            <person name="Copeland A."/>
            <person name="Saunders E."/>
            <person name="Brettin T."/>
            <person name="Detter J.C."/>
            <person name="Bruce D."/>
            <person name="Goodwin L."/>
            <person name="Pati A."/>
            <person name="Ivanova N."/>
            <person name="Mavromatis K."/>
            <person name="Ovchinnikova G."/>
            <person name="Chen A."/>
            <person name="Palaniappan K."/>
            <person name="Land M."/>
            <person name="Hauser L."/>
            <person name="Chang Y.J."/>
            <person name="Jeffries C.D."/>
            <person name="Chain P."/>
            <person name="Goker M."/>
            <person name="Bristow J."/>
            <person name="Eisen J.A."/>
            <person name="Markowitz V."/>
            <person name="Hugenholtz P."/>
            <person name="Kyrpides N.C."/>
            <person name="Klenk H.P."/>
            <person name="Han C."/>
        </authorList>
    </citation>
    <scope>NUCLEOTIDE SEQUENCE [LARGE SCALE GENOMIC DNA]</scope>
    <source>
        <strain evidence="15">ATCC 14870 / DSM 20603 / BCRC 15368 / CIP 55.134 / JCM 11481 / NBRC 15587 / NCTC 10816 / Prevot 55134</strain>
    </source>
</reference>
<dbReference type="GO" id="GO:0006108">
    <property type="term" value="P:malate metabolic process"/>
    <property type="evidence" value="ECO:0007669"/>
    <property type="project" value="InterPro"/>
</dbReference>
<organism evidence="14 15">
    <name type="scientific">Jonesia denitrificans (strain ATCC 14870 / DSM 20603 / BCRC 15368 / CIP 55.134 / JCM 11481 / NBRC 15587 / NCTC 10816 / Prevot 55134)</name>
    <name type="common">Listeria denitrificans</name>
    <dbReference type="NCBI Taxonomy" id="471856"/>
    <lineage>
        <taxon>Bacteria</taxon>
        <taxon>Bacillati</taxon>
        <taxon>Actinomycetota</taxon>
        <taxon>Actinomycetes</taxon>
        <taxon>Micrococcales</taxon>
        <taxon>Jonesiaceae</taxon>
        <taxon>Jonesia</taxon>
    </lineage>
</organism>
<dbReference type="RefSeq" id="WP_015770980.1">
    <property type="nucleotide sequence ID" value="NC_013174.1"/>
</dbReference>
<dbReference type="Gene3D" id="3.90.110.10">
    <property type="entry name" value="Lactate dehydrogenase/glycoside hydrolase, family 4, C-terminal"/>
    <property type="match status" value="1"/>
</dbReference>
<evidence type="ECO:0000256" key="7">
    <source>
        <dbReference type="HAMAP-Rule" id="MF_01517"/>
    </source>
</evidence>
<keyword evidence="5 7" id="KW-0520">NAD</keyword>
<dbReference type="eggNOG" id="COG0039">
    <property type="taxonomic scope" value="Bacteria"/>
</dbReference>
<dbReference type="OrthoDB" id="9802969at2"/>
<evidence type="ECO:0000256" key="2">
    <source>
        <dbReference type="ARBA" id="ARBA00012995"/>
    </source>
</evidence>
<dbReference type="GO" id="GO:0030060">
    <property type="term" value="F:L-malate dehydrogenase (NAD+) activity"/>
    <property type="evidence" value="ECO:0007669"/>
    <property type="project" value="UniProtKB-UniRule"/>
</dbReference>
<feature type="active site" description="Proton acceptor" evidence="7 8">
    <location>
        <position position="187"/>
    </location>
</feature>
<dbReference type="InterPro" id="IPR001236">
    <property type="entry name" value="Lactate/malate_DH_N"/>
</dbReference>
<feature type="binding site" evidence="7 9">
    <location>
        <position position="162"/>
    </location>
    <ligand>
        <name>substrate</name>
    </ligand>
</feature>
<dbReference type="EMBL" id="CP001706">
    <property type="protein sequence ID" value="ACV08352.1"/>
    <property type="molecule type" value="Genomic_DNA"/>
</dbReference>
<dbReference type="Gene3D" id="3.40.50.720">
    <property type="entry name" value="NAD(P)-binding Rossmann-like Domain"/>
    <property type="match status" value="1"/>
</dbReference>
<comment type="function">
    <text evidence="7">Catalyzes the reversible oxidation of malate to oxaloacetate.</text>
</comment>
<evidence type="ECO:0000256" key="6">
    <source>
        <dbReference type="ARBA" id="ARBA00048313"/>
    </source>
</evidence>
<evidence type="ECO:0000256" key="8">
    <source>
        <dbReference type="PIRSR" id="PIRSR000102-1"/>
    </source>
</evidence>
<dbReference type="PIRSF" id="PIRSF000102">
    <property type="entry name" value="Lac_mal_DH"/>
    <property type="match status" value="1"/>
</dbReference>
<gene>
    <name evidence="7" type="primary">mdh</name>
    <name evidence="14" type="ordered locus">Jden_0688</name>
</gene>
<feature type="binding site" evidence="7 9">
    <location>
        <position position="92"/>
    </location>
    <ligand>
        <name>substrate</name>
    </ligand>
</feature>
<feature type="binding site" evidence="7 10">
    <location>
        <begin position="11"/>
        <end position="17"/>
    </location>
    <ligand>
        <name>NAD(+)</name>
        <dbReference type="ChEBI" id="CHEBI:57540"/>
    </ligand>
</feature>
<dbReference type="FunFam" id="3.40.50.720:FF:000010">
    <property type="entry name" value="Malate dehydrogenase"/>
    <property type="match status" value="1"/>
</dbReference>
<protein>
    <recommendedName>
        <fullName evidence="3 7">Malate dehydrogenase</fullName>
        <ecNumber evidence="2 7">1.1.1.37</ecNumber>
    </recommendedName>
</protein>
<comment type="similarity">
    <text evidence="1 7">Belongs to the LDH/MDH superfamily. MDH type 2 family.</text>
</comment>
<dbReference type="CDD" id="cd01338">
    <property type="entry name" value="MDH_chloroplast-like"/>
    <property type="match status" value="1"/>
</dbReference>
<feature type="domain" description="Lactate/malate dehydrogenase N-terminal" evidence="12">
    <location>
        <begin position="7"/>
        <end position="145"/>
    </location>
</feature>
<evidence type="ECO:0000256" key="10">
    <source>
        <dbReference type="PIRSR" id="PIRSR000102-3"/>
    </source>
</evidence>
<dbReference type="InterPro" id="IPR022383">
    <property type="entry name" value="Lactate/malate_DH_C"/>
</dbReference>
<dbReference type="HOGENOM" id="CLU_040727_2_0_11"/>
<dbReference type="InterPro" id="IPR001252">
    <property type="entry name" value="Malate_DH_AS"/>
</dbReference>
<dbReference type="NCBIfam" id="TIGR01759">
    <property type="entry name" value="MalateDH-SF1"/>
    <property type="match status" value="1"/>
</dbReference>
<keyword evidence="7 11" id="KW-0816">Tricarboxylic acid cycle</keyword>